<keyword evidence="2" id="KW-1185">Reference proteome</keyword>
<dbReference type="EMBL" id="AP025516">
    <property type="protein sequence ID" value="BDD88451.1"/>
    <property type="molecule type" value="Genomic_DNA"/>
</dbReference>
<evidence type="ECO:0000313" key="1">
    <source>
        <dbReference type="EMBL" id="BDD88451.1"/>
    </source>
</evidence>
<protein>
    <submittedName>
        <fullName evidence="1">Uncharacterized protein</fullName>
    </submittedName>
</protein>
<reference evidence="1 2" key="1">
    <citation type="submission" date="2022-01" db="EMBL/GenBank/DDBJ databases">
        <title>Desulfofustis limnae sp. nov., a novel mesophilic sulfate-reducing bacterium isolated from marsh soil.</title>
        <authorList>
            <person name="Watanabe M."/>
            <person name="Takahashi A."/>
            <person name="Kojima H."/>
            <person name="Fukui M."/>
        </authorList>
    </citation>
    <scope>NUCLEOTIDE SEQUENCE [LARGE SCALE GENOMIC DNA]</scope>
    <source>
        <strain evidence="1 2">PPLL</strain>
    </source>
</reference>
<sequence>MPFVAGCHGSNKRNLTGGTSTAITVMFFATPIGVVNLHETGKGLTIVTQFHDLLEFMLHEQCGIAGNTQCPRETER</sequence>
<name>A0ABN6M6E3_9BACT</name>
<organism evidence="1 2">
    <name type="scientific">Desulfofustis limnaeus</name>
    <dbReference type="NCBI Taxonomy" id="2740163"/>
    <lineage>
        <taxon>Bacteria</taxon>
        <taxon>Pseudomonadati</taxon>
        <taxon>Thermodesulfobacteriota</taxon>
        <taxon>Desulfobulbia</taxon>
        <taxon>Desulfobulbales</taxon>
        <taxon>Desulfocapsaceae</taxon>
        <taxon>Desulfofustis</taxon>
    </lineage>
</organism>
<evidence type="ECO:0000313" key="2">
    <source>
        <dbReference type="Proteomes" id="UP000830055"/>
    </source>
</evidence>
<dbReference type="Proteomes" id="UP000830055">
    <property type="component" value="Chromosome"/>
</dbReference>
<accession>A0ABN6M6E3</accession>
<proteinExistence type="predicted"/>
<gene>
    <name evidence="1" type="ORF">DPPLL_28160</name>
</gene>